<evidence type="ECO:0000313" key="2">
    <source>
        <dbReference type="Proteomes" id="UP000183208"/>
    </source>
</evidence>
<dbReference type="EMBL" id="FNTI01000001">
    <property type="protein sequence ID" value="SED86301.1"/>
    <property type="molecule type" value="Genomic_DNA"/>
</dbReference>
<protein>
    <submittedName>
        <fullName evidence="1">Uncharacterized protein</fullName>
    </submittedName>
</protein>
<organism evidence="1 2">
    <name type="scientific">Bradyrhizobium lablabi</name>
    <dbReference type="NCBI Taxonomy" id="722472"/>
    <lineage>
        <taxon>Bacteria</taxon>
        <taxon>Pseudomonadati</taxon>
        <taxon>Pseudomonadota</taxon>
        <taxon>Alphaproteobacteria</taxon>
        <taxon>Hyphomicrobiales</taxon>
        <taxon>Nitrobacteraceae</taxon>
        <taxon>Bradyrhizobium</taxon>
    </lineage>
</organism>
<name>A0A1M7DSH0_9BRAD</name>
<reference evidence="1 2" key="1">
    <citation type="submission" date="2016-10" db="EMBL/GenBank/DDBJ databases">
        <authorList>
            <person name="de Groot N.N."/>
        </authorList>
    </citation>
    <scope>NUCLEOTIDE SEQUENCE [LARGE SCALE GENOMIC DNA]</scope>
    <source>
        <strain evidence="1 2">GAS522</strain>
    </source>
</reference>
<gene>
    <name evidence="1" type="ORF">SAMN05444171_5437</name>
</gene>
<accession>A0A1M7DSH0</accession>
<dbReference type="Proteomes" id="UP000183208">
    <property type="component" value="Unassembled WGS sequence"/>
</dbReference>
<dbReference type="AlphaFoldDB" id="A0A1M7DSH0"/>
<evidence type="ECO:0000313" key="1">
    <source>
        <dbReference type="EMBL" id="SED86301.1"/>
    </source>
</evidence>
<sequence length="190" mass="21364">MGGAQRYPSTPPVRRWVSLRSTHPTIFECGITISRRDAPEVLHFVVPLENRGRREDRVRAAPAVLRAIDATKICTQAYRFGGGIRPSLRNGFTAYFVLTPANGLCCHRHPQEALAPHELDASVAASGPHDFTVRVCRARQSQPSRPPLPAPRLRRWPTPLWRDRMAGVVNLICPTALAEYFCVKGWTDFW</sequence>
<proteinExistence type="predicted"/>